<evidence type="ECO:0000259" key="2">
    <source>
        <dbReference type="PROSITE" id="PS51736"/>
    </source>
</evidence>
<dbReference type="InterPro" id="IPR011109">
    <property type="entry name" value="DNA_bind_recombinase_dom"/>
</dbReference>
<dbReference type="EMBL" id="CP016617">
    <property type="protein sequence ID" value="ANY82270.1"/>
    <property type="molecule type" value="Genomic_DNA"/>
</dbReference>
<dbReference type="PANTHER" id="PTHR30461">
    <property type="entry name" value="DNA-INVERTASE FROM LAMBDOID PROPHAGE"/>
    <property type="match status" value="1"/>
</dbReference>
<dbReference type="SUPFAM" id="SSF53041">
    <property type="entry name" value="Resolvase-like"/>
    <property type="match status" value="1"/>
</dbReference>
<evidence type="ECO:0000313" key="4">
    <source>
        <dbReference type="EMBL" id="ANY82270.1"/>
    </source>
</evidence>
<feature type="coiled-coil region" evidence="1">
    <location>
        <begin position="408"/>
        <end position="460"/>
    </location>
</feature>
<gene>
    <name evidence="4" type="ORF">BB934_28495</name>
</gene>
<accession>A0A1B2EQN8</accession>
<dbReference type="AlphaFoldDB" id="A0A1B2EQN8"/>
<reference evidence="4" key="1">
    <citation type="submission" date="2016-07" db="EMBL/GenBank/DDBJ databases">
        <title>Microvirga ossetica sp. nov. a new species of rhizobia isolated from root nodules of the legume species Vicia alpestris Steven originated from North Ossetia region in the Caucasus.</title>
        <authorList>
            <person name="Safronova V.I."/>
            <person name="Kuznetsova I.G."/>
            <person name="Sazanova A.L."/>
            <person name="Belimov A."/>
            <person name="Andronov E."/>
            <person name="Osledkin Y.S."/>
            <person name="Onishchuk O.P."/>
            <person name="Kurchak O.N."/>
            <person name="Shaposhnikov A.I."/>
            <person name="Willems A."/>
            <person name="Tikhonovich I.A."/>
        </authorList>
    </citation>
    <scope>NUCLEOTIDE SEQUENCE [LARGE SCALE GENOMIC DNA]</scope>
    <source>
        <strain evidence="4">V5/3M</strain>
        <plasmid evidence="4">unnamed1</plasmid>
    </source>
</reference>
<dbReference type="Gene3D" id="3.90.1750.20">
    <property type="entry name" value="Putative Large Serine Recombinase, Chain B, Domain 2"/>
    <property type="match status" value="1"/>
</dbReference>
<dbReference type="PROSITE" id="PS51736">
    <property type="entry name" value="RECOMBINASES_3"/>
    <property type="match status" value="1"/>
</dbReference>
<evidence type="ECO:0000256" key="1">
    <source>
        <dbReference type="SAM" id="Coils"/>
    </source>
</evidence>
<dbReference type="InterPro" id="IPR038109">
    <property type="entry name" value="DNA_bind_recomb_sf"/>
</dbReference>
<proteinExistence type="predicted"/>
<dbReference type="RefSeq" id="WP_099513391.1">
    <property type="nucleotide sequence ID" value="NZ_CP016617.1"/>
</dbReference>
<dbReference type="CDD" id="cd00338">
    <property type="entry name" value="Ser_Recombinase"/>
    <property type="match status" value="1"/>
</dbReference>
<name>A0A1B2EQN8_9HYPH</name>
<organism evidence="4">
    <name type="scientific">Microvirga ossetica</name>
    <dbReference type="NCBI Taxonomy" id="1882682"/>
    <lineage>
        <taxon>Bacteria</taxon>
        <taxon>Pseudomonadati</taxon>
        <taxon>Pseudomonadota</taxon>
        <taxon>Alphaproteobacteria</taxon>
        <taxon>Hyphomicrobiales</taxon>
        <taxon>Methylobacteriaceae</taxon>
        <taxon>Microvirga</taxon>
    </lineage>
</organism>
<dbReference type="GO" id="GO:0000150">
    <property type="term" value="F:DNA strand exchange activity"/>
    <property type="evidence" value="ECO:0007669"/>
    <property type="project" value="InterPro"/>
</dbReference>
<dbReference type="GO" id="GO:0003677">
    <property type="term" value="F:DNA binding"/>
    <property type="evidence" value="ECO:0007669"/>
    <property type="project" value="InterPro"/>
</dbReference>
<dbReference type="Pfam" id="PF07508">
    <property type="entry name" value="Recombinase"/>
    <property type="match status" value="1"/>
</dbReference>
<geneLocation type="plasmid" evidence="4">
    <name>unnamed1</name>
</geneLocation>
<dbReference type="InterPro" id="IPR025827">
    <property type="entry name" value="Zn_ribbon_recom_dom"/>
</dbReference>
<dbReference type="PANTHER" id="PTHR30461:SF23">
    <property type="entry name" value="DNA RECOMBINASE-RELATED"/>
    <property type="match status" value="1"/>
</dbReference>
<dbReference type="InterPro" id="IPR006119">
    <property type="entry name" value="Resolv_N"/>
</dbReference>
<dbReference type="InterPro" id="IPR050639">
    <property type="entry name" value="SSR_resolvase"/>
</dbReference>
<dbReference type="Pfam" id="PF13408">
    <property type="entry name" value="Zn_ribbon_recom"/>
    <property type="match status" value="1"/>
</dbReference>
<dbReference type="SMART" id="SM00857">
    <property type="entry name" value="Resolvase"/>
    <property type="match status" value="1"/>
</dbReference>
<evidence type="ECO:0000259" key="3">
    <source>
        <dbReference type="PROSITE" id="PS51737"/>
    </source>
</evidence>
<feature type="domain" description="Resolvase/invertase-type recombinase catalytic" evidence="2">
    <location>
        <begin position="14"/>
        <end position="165"/>
    </location>
</feature>
<dbReference type="InterPro" id="IPR036162">
    <property type="entry name" value="Resolvase-like_N_sf"/>
</dbReference>
<dbReference type="Pfam" id="PF00239">
    <property type="entry name" value="Resolvase"/>
    <property type="match status" value="1"/>
</dbReference>
<dbReference type="KEGG" id="moc:BB934_28495"/>
<feature type="domain" description="Recombinase" evidence="3">
    <location>
        <begin position="172"/>
        <end position="311"/>
    </location>
</feature>
<protein>
    <submittedName>
        <fullName evidence="4">Resolvase</fullName>
    </submittedName>
</protein>
<dbReference type="PROSITE" id="PS51737">
    <property type="entry name" value="RECOMBINASE_DNA_BIND"/>
    <property type="match status" value="1"/>
</dbReference>
<keyword evidence="4" id="KW-0614">Plasmid</keyword>
<sequence length="687" mass="77197">MSSELVTSTHLTRHAVIYVRQSTPHQVISNQESLRLQYALQERARELGWHEANIDIIDSDLGLSGAAGSHRQGFKDLVARVALGEVGLILSIEVTRLARNCSDWYPLLDVCAHRDCLIADRDGVYDPSSANGRLLLGLKGTISELELHTIRGRLTAGLLAKAERGELAQLLPAGLLRDPTGVVTKDPNREVQERIGLVFSAFLQMRTAVKTTRLMTERGLMLPRRNRFGDICWRQPTTAAVTNILKNPAYAGAFVYGRTRQQPPTASGRPPLKTPVPFGAWRTVVRGKYPAYIDWDTFAKIQAMLSDNRADYQRVKGRGIPRDGAALLHGITWCGECGHKMMVRYKGGSQYVCNHLHRQFNVPECQCLRAGPIDAAVAQAFLSAVAPAEIEAWNLARKSERQATAALRHAEEQQIERLRYEAALAERQFHRVDPDNRLVAAELERRWEAALLTLRQAEDDLARRTTQAEEHRPISPRLHTKIVALGQRLPEIWANPALRRSQRKALLRCLIDKIILHRCARDQAAVRIVWRGGAITELTVPMPVPTLRALSRGGEMETRVLELVRAGVYDDEIAQILTAEEYRSPGLQNGVLVNTVRGIRRRHGITVARRQTRWPVVPGCLTVTQVVERLGVPRKWLCERLRRGILQTMREASGRHLIPDTADALEAIRALRAGNIHQLDLREHRHD</sequence>
<dbReference type="OrthoDB" id="7475655at2"/>
<dbReference type="Gene3D" id="3.40.50.1390">
    <property type="entry name" value="Resolvase, N-terminal catalytic domain"/>
    <property type="match status" value="1"/>
</dbReference>
<keyword evidence="1" id="KW-0175">Coiled coil</keyword>